<feature type="region of interest" description="Disordered" evidence="3">
    <location>
        <begin position="1"/>
        <end position="22"/>
    </location>
</feature>
<feature type="compositionally biased region" description="Polar residues" evidence="3">
    <location>
        <begin position="1"/>
        <end position="14"/>
    </location>
</feature>
<dbReference type="PRINTS" id="PR00313">
    <property type="entry name" value="CABNDNGRPT"/>
</dbReference>
<evidence type="ECO:0000313" key="4">
    <source>
        <dbReference type="EMBL" id="MBF8177102.1"/>
    </source>
</evidence>
<dbReference type="Pfam" id="PF00353">
    <property type="entry name" value="HemolysinCabind"/>
    <property type="match status" value="17"/>
</dbReference>
<protein>
    <recommendedName>
        <fullName evidence="6">Hemolysin type calcium-binding protein</fullName>
    </recommendedName>
</protein>
<comment type="subcellular location">
    <subcellularLocation>
        <location evidence="1">Secreted</location>
    </subcellularLocation>
</comment>
<evidence type="ECO:0000256" key="2">
    <source>
        <dbReference type="ARBA" id="ARBA00022525"/>
    </source>
</evidence>
<keyword evidence="2" id="KW-0964">Secreted</keyword>
<organism evidence="4 5">
    <name type="scientific">Herminiimonas contaminans</name>
    <dbReference type="NCBI Taxonomy" id="1111140"/>
    <lineage>
        <taxon>Bacteria</taxon>
        <taxon>Pseudomonadati</taxon>
        <taxon>Pseudomonadota</taxon>
        <taxon>Betaproteobacteria</taxon>
        <taxon>Burkholderiales</taxon>
        <taxon>Oxalobacteraceae</taxon>
        <taxon>Herminiimonas</taxon>
    </lineage>
</organism>
<evidence type="ECO:0000256" key="1">
    <source>
        <dbReference type="ARBA" id="ARBA00004613"/>
    </source>
</evidence>
<evidence type="ECO:0000256" key="3">
    <source>
        <dbReference type="SAM" id="MobiDB-lite"/>
    </source>
</evidence>
<dbReference type="InterPro" id="IPR011049">
    <property type="entry name" value="Serralysin-like_metalloprot_C"/>
</dbReference>
<reference evidence="4 5" key="1">
    <citation type="submission" date="2020-11" db="EMBL/GenBank/DDBJ databases">
        <title>WGS of Herminiimonas contaminans strain Marseille-Q4544 isolated from planarians Schmidtea mediterranea.</title>
        <authorList>
            <person name="Kangale L."/>
        </authorList>
    </citation>
    <scope>NUCLEOTIDE SEQUENCE [LARGE SCALE GENOMIC DNA]</scope>
    <source>
        <strain evidence="4 5">Marseille-Q4544</strain>
    </source>
</reference>
<name>A0ABS0EQH5_9BURK</name>
<dbReference type="SUPFAM" id="SSF51120">
    <property type="entry name" value="beta-Roll"/>
    <property type="match status" value="7"/>
</dbReference>
<dbReference type="Proteomes" id="UP000657372">
    <property type="component" value="Unassembled WGS sequence"/>
</dbReference>
<dbReference type="EMBL" id="JADOEL010000003">
    <property type="protein sequence ID" value="MBF8177102.1"/>
    <property type="molecule type" value="Genomic_DNA"/>
</dbReference>
<comment type="caution">
    <text evidence="4">The sequence shown here is derived from an EMBL/GenBank/DDBJ whole genome shotgun (WGS) entry which is preliminary data.</text>
</comment>
<dbReference type="InterPro" id="IPR001343">
    <property type="entry name" value="Hemolysn_Ca-bd"/>
</dbReference>
<dbReference type="Gene3D" id="2.150.10.10">
    <property type="entry name" value="Serralysin-like metalloprotease, C-terminal"/>
    <property type="match status" value="11"/>
</dbReference>
<dbReference type="PANTHER" id="PTHR38340">
    <property type="entry name" value="S-LAYER PROTEIN"/>
    <property type="match status" value="1"/>
</dbReference>
<evidence type="ECO:0008006" key="6">
    <source>
        <dbReference type="Google" id="ProtNLM"/>
    </source>
</evidence>
<evidence type="ECO:0000313" key="5">
    <source>
        <dbReference type="Proteomes" id="UP000657372"/>
    </source>
</evidence>
<dbReference type="InterPro" id="IPR050557">
    <property type="entry name" value="RTX_toxin/Mannuronan_C5-epim"/>
</dbReference>
<dbReference type="RefSeq" id="WP_195874927.1">
    <property type="nucleotide sequence ID" value="NZ_JADOEL010000003.1"/>
</dbReference>
<gene>
    <name evidence="4" type="ORF">IXC47_05355</name>
</gene>
<feature type="region of interest" description="Disordered" evidence="3">
    <location>
        <begin position="104"/>
        <end position="134"/>
    </location>
</feature>
<keyword evidence="5" id="KW-1185">Reference proteome</keyword>
<accession>A0ABS0EQH5</accession>
<sequence>MATAPVSKSANNQPALDKNGAPIRVVTPDQQGNFQLKISKGDIAKVHIVDVDMVLYLNDGTKLVLAGGAIGAMDDSVMVDFSNGRDSAAHMMDQVGIIPLQKLDQPRVLSTEPRESDGRGNMQEDASYRQTEGAQDLAAQAQAANAAISAISKAMVQLANVVQSNATPVNNFKSNYEGQASQQQPLIKPVAQVLPERPGVTPQEFVIGPNAPALSVHLVNTIGTTQDGNILKGSGGSSAFNSDTNTSNIAQIAPQIINAGNDVNEIWANGQAPLNPTTPDNTFSKILNVQITGDGKVQSLTITAILPPGVSIVGATSLGNNVYQIPVSPDTKDYRIELRYDTVPPNPNAPIHADFKLNFELTVITTEGIQVLNSVRQVVIKDATTADDLNYANPVTGESALVLPAQGVAHVVRAGDNAGTTIYGSNANDSLYGGTGNDTLYGGKGNTYFEGGAGNDTIVGGVNGGVVPNINTVGYTNSTSGVRVDLNTGIAQDGFGGTDTLHNIQKVIGSTHDDTFIVGANTKGVDGGTAGNDTIDFSASNAAVTVNLTTGTGTGGYAQNVTFTNIENVVGSNYNDTFVGSNVANKFDGGGGAHNLVNYSGDTADLTIDLLTPGAAGIGGSAAGDTYVNIQDVTGGSGNDTFVASLAANNFDGGGGTNTVSYAGSATGVKVDFYRGEGTGGTADGDTYKNIQSVIGSSFDDIFTADPNSVKFDGGAGGFDTVSYDRSLSGIIVDASRNVGGIETAPADPSTPGSLPTYSNSYTNIDKFIGSAYADTFIASNRADNFDGLGGVDTVSYAADTVGVVVNLVTGQGSGAGSLAEGDTLANIENVTGGSGNDTFVANDSANVFDGGAGSNTVDYSASTTGAVTVDLFHANGVGTSGGFAQGDKFINIQNVIGSGFDDTFVASAAANTFDGGGGTHNRVSYANDTVGVTVDLVNGQGSGAGSLADGDKFFNIQDATGGSGNDTFIASNVANAFNGGLGTNTVSYEYSDVGVTVDLVTGTGTGGYADGDILSNIQNVKGSTSDDLFIANNVANSFVGNGGVDTVSYIKATDGNGVTVDLNAGVGTGGYAEGDRYDGIRNATGTSYDDTFVASNLANTFDGGLGSNTVSYAASDSGVTVNLLTGMGTGGYAQDDRYISIQNVVGSASDDLFIANGAVNRFDGGVSTATSHNRVSYATDTADLTIDLLNAGVAGIGGNAEGDTYVNIQDVTGGLGNDTFIASAAANNFDGGGGTHNRVSYATDTANLTIDLFNAGAIGQGGNAQGDTYTNIQDITGGLGNDTFIANAAANAFDGGGGTHNRVSYTNDSADLIVNLSDKTASGVAAGSGSGGMAAGDTYTNIQDATGGSGNDTFVASLAENNFDGGGGSNTVSYASSVGGVTVNLSSQTVGGVASNTGSGNYAAGDTYTNIQNVIGSTGNDTFIGGAAVNTFTGNGGIDTVSYAASTAGVKVNLSNAVLEGVGIGRGVGGDADNDRYVAISNVTGTLFDDVFFANNSVNTFDGGGGTLHNRVSYAASGTGIIVNLSDKAILGVNAGRGSLGEAAGDTYINIQDVTGTSGNDTFIASAAENVFDGGGGVNTMNYGASDVGVIVNLSAVTQNGVASLRGSGGYANNDAYTNIQNVTGSLFDDLFYGSSVENIFDGGGGTLHNRVSYANDTVDLVINLSDKTASGANAGKGLNGNAAGDTYINIQDATGGSGNDTFVASLAENNFDGGGGSNTVSYASSVGGVTVNLSSQTVGGVASNTGSGNYAAGDTYTNIQNVIGSTGNDTFIGGAAVNTFTGNGGIDTVSYAASTAGVKVNLSNAVLEGVGIGRGVGGDADNDRYVAISNVTGTLFDDVFFANNSVNTFDGGGGTLHNRVSYAASGTGIIVNLSDKAILGVNAGRGSLGEAAGDTYINIQDVTGTSGNDTFIASAAENIFDGGGGVNTVNYGASDVGVIVNLSAVTQNGVASLRGSGGYANNDAYTNIQNVTGSLFDDLFYGSSVANIFDGGGGTLHNRVSYAGDTANLTIDLIAGTGLGGNAEGDKYISIQDATGGSGDDTFIASAVANNFDGGGGSNTVSYAGQSVAVKVNLSSQSVSGVAANTGSGGFAAGDTYTNIQNAIGGKGDDTLIGASTGRTVLTGGLGNDTLIGIAANSANTYASYAGSDVGVTVNLLTGVGANGHAAGDTLTNIDNVIGSSLNDTFIGNSKVNIFDGGTGGTDNLGGNDTVSYAGSNGAVIANLNTTVGSSGNATGDVYIRIENLTGSDYDDTLTGLAAGGSILTGGLGADKMYGLGTNNTINYAGSSFGVTIDLFNGNAIGSAIGSEAYGDTFSGIQNVIGSTSNDIFYASSEANKFTGNGGVDTVNYQYSDAGVTVNLNTGFGSFGFAAGDEYVGIQNVVGSAHNDTFVANNIASVFNGGSAGSDTVDYSASGQVGVTVNLFNGTGTGGYAQGDSYVSIENVIGTAGNDLFYASAAANNFNGGTGGNDTVSYQFSTGQPIVANLLTGQGTGGDANGDRYISIDNLTGSAFVDSNLTGDGFANILTALGINTTNILDGGAGNDTLDGRLGGHNTLIGGAGDDLFWVKVGADGSTIANVDHITGGDGADTLRIDGLLANLNMTTFLAGPSQNTYKASGITTLDVRDSVSTTLTFTAQDVINMGVNNQLTVRMDGGDTLKVSGNAVAGNGYFAFYDASNTTEVARINFLYA</sequence>
<proteinExistence type="predicted"/>
<dbReference type="PANTHER" id="PTHR38340:SF1">
    <property type="entry name" value="S-LAYER PROTEIN"/>
    <property type="match status" value="1"/>
</dbReference>